<proteinExistence type="predicted"/>
<name>A0ABQ0MY41_9GAMM</name>
<reference evidence="1 2" key="1">
    <citation type="submission" date="2017-06" db="EMBL/GenBank/DDBJ databases">
        <title>Whole Genome Sequences of Colwellia marinimaniae MTCD1.</title>
        <authorList>
            <person name="Kusumoto H."/>
            <person name="Inoue M."/>
            <person name="Tanikawa K."/>
            <person name="Maeji H."/>
            <person name="Cameron J.H."/>
            <person name="Bartlett D.H."/>
        </authorList>
    </citation>
    <scope>NUCLEOTIDE SEQUENCE [LARGE SCALE GENOMIC DNA]</scope>
    <source>
        <strain evidence="1 2">MTCD1</strain>
    </source>
</reference>
<dbReference type="Proteomes" id="UP000197068">
    <property type="component" value="Unassembled WGS sequence"/>
</dbReference>
<dbReference type="EMBL" id="BDQM01000030">
    <property type="protein sequence ID" value="GAW97292.1"/>
    <property type="molecule type" value="Genomic_DNA"/>
</dbReference>
<organism evidence="1 2">
    <name type="scientific">Colwellia marinimaniae</name>
    <dbReference type="NCBI Taxonomy" id="1513592"/>
    <lineage>
        <taxon>Bacteria</taxon>
        <taxon>Pseudomonadati</taxon>
        <taxon>Pseudomonadota</taxon>
        <taxon>Gammaproteobacteria</taxon>
        <taxon>Alteromonadales</taxon>
        <taxon>Colwelliaceae</taxon>
        <taxon>Colwellia</taxon>
    </lineage>
</organism>
<evidence type="ECO:0008006" key="3">
    <source>
        <dbReference type="Google" id="ProtNLM"/>
    </source>
</evidence>
<gene>
    <name evidence="1" type="ORF">MTCD1_02918</name>
</gene>
<keyword evidence="2" id="KW-1185">Reference proteome</keyword>
<evidence type="ECO:0000313" key="1">
    <source>
        <dbReference type="EMBL" id="GAW97292.1"/>
    </source>
</evidence>
<dbReference type="RefSeq" id="WP_057181412.1">
    <property type="nucleotide sequence ID" value="NZ_BDQM01000030.1"/>
</dbReference>
<protein>
    <recommendedName>
        <fullName evidence="3">RiboL-PSP-HEPN domain-containing protein</fullName>
    </recommendedName>
</protein>
<accession>A0ABQ0MY41</accession>
<sequence length="174" mass="19830">MNIYSHEISSYKLEVKKLTQEYESGSNGENRTHFSLALSNRSNLIIIGLCSLIEAYLYEVAEKEEENSSFKIDDIKGNGLSRLRLYLSRSNKIDFGTMKNWGSFSQVYILRNALVHGYGGLVDSVDIDRVRKALKVLKLEECLIADRRIRLSPPHLLSICLIVEDIVDKLNECT</sequence>
<evidence type="ECO:0000313" key="2">
    <source>
        <dbReference type="Proteomes" id="UP000197068"/>
    </source>
</evidence>
<comment type="caution">
    <text evidence="1">The sequence shown here is derived from an EMBL/GenBank/DDBJ whole genome shotgun (WGS) entry which is preliminary data.</text>
</comment>